<dbReference type="PROSITE" id="PS50977">
    <property type="entry name" value="HTH_TETR_2"/>
    <property type="match status" value="1"/>
</dbReference>
<reference evidence="4 5" key="1">
    <citation type="submission" date="2016-12" db="EMBL/GenBank/DDBJ databases">
        <title>Draft Genome Sequence of Mercury Resistant Pseudomonas DRA525.</title>
        <authorList>
            <person name="Drace K.M."/>
        </authorList>
    </citation>
    <scope>NUCLEOTIDE SEQUENCE [LARGE SCALE GENOMIC DNA]</scope>
    <source>
        <strain evidence="4 5">DRA525</strain>
    </source>
</reference>
<gene>
    <name evidence="4" type="ORF">BL240_18655</name>
</gene>
<keyword evidence="1 2" id="KW-0238">DNA-binding</keyword>
<dbReference type="AlphaFoldDB" id="A0A1L5PT41"/>
<dbReference type="PANTHER" id="PTHR43479:SF11">
    <property type="entry name" value="ACREF_ENVCD OPERON REPRESSOR-RELATED"/>
    <property type="match status" value="1"/>
</dbReference>
<dbReference type="InterPro" id="IPR050624">
    <property type="entry name" value="HTH-type_Tx_Regulator"/>
</dbReference>
<feature type="domain" description="HTH tetR-type" evidence="3">
    <location>
        <begin position="51"/>
        <end position="111"/>
    </location>
</feature>
<proteinExistence type="predicted"/>
<dbReference type="EMBL" id="CP018743">
    <property type="protein sequence ID" value="APO83352.1"/>
    <property type="molecule type" value="Genomic_DNA"/>
</dbReference>
<dbReference type="InterPro" id="IPR049513">
    <property type="entry name" value="TetR_C_40"/>
</dbReference>
<dbReference type="PANTHER" id="PTHR43479">
    <property type="entry name" value="ACREF/ENVCD OPERON REPRESSOR-RELATED"/>
    <property type="match status" value="1"/>
</dbReference>
<evidence type="ECO:0000256" key="1">
    <source>
        <dbReference type="ARBA" id="ARBA00023125"/>
    </source>
</evidence>
<name>A0A1L5PT41_PSEPU</name>
<evidence type="ECO:0000313" key="5">
    <source>
        <dbReference type="Proteomes" id="UP000185146"/>
    </source>
</evidence>
<dbReference type="SUPFAM" id="SSF46689">
    <property type="entry name" value="Homeodomain-like"/>
    <property type="match status" value="1"/>
</dbReference>
<evidence type="ECO:0000313" key="4">
    <source>
        <dbReference type="EMBL" id="APO83352.1"/>
    </source>
</evidence>
<dbReference type="Proteomes" id="UP000185146">
    <property type="component" value="Chromosome"/>
</dbReference>
<dbReference type="InterPro" id="IPR009057">
    <property type="entry name" value="Homeodomain-like_sf"/>
</dbReference>
<accession>A0A1L5PT41</accession>
<dbReference type="Pfam" id="PF00440">
    <property type="entry name" value="TetR_N"/>
    <property type="match status" value="1"/>
</dbReference>
<dbReference type="InterPro" id="IPR001647">
    <property type="entry name" value="HTH_TetR"/>
</dbReference>
<organism evidence="4 5">
    <name type="scientific">Pseudomonas putida</name>
    <name type="common">Arthrobacter siderocapsulatus</name>
    <dbReference type="NCBI Taxonomy" id="303"/>
    <lineage>
        <taxon>Bacteria</taxon>
        <taxon>Pseudomonadati</taxon>
        <taxon>Pseudomonadota</taxon>
        <taxon>Gammaproteobacteria</taxon>
        <taxon>Pseudomonadales</taxon>
        <taxon>Pseudomonadaceae</taxon>
        <taxon>Pseudomonas</taxon>
    </lineage>
</organism>
<feature type="DNA-binding region" description="H-T-H motif" evidence="2">
    <location>
        <begin position="74"/>
        <end position="93"/>
    </location>
</feature>
<protein>
    <recommendedName>
        <fullName evidence="3">HTH tetR-type domain-containing protein</fullName>
    </recommendedName>
</protein>
<evidence type="ECO:0000256" key="2">
    <source>
        <dbReference type="PROSITE-ProRule" id="PRU00335"/>
    </source>
</evidence>
<dbReference type="Gene3D" id="1.10.357.10">
    <property type="entry name" value="Tetracycline Repressor, domain 2"/>
    <property type="match status" value="1"/>
</dbReference>
<dbReference type="GO" id="GO:0003677">
    <property type="term" value="F:DNA binding"/>
    <property type="evidence" value="ECO:0007669"/>
    <property type="project" value="UniProtKB-UniRule"/>
</dbReference>
<sequence>MSKEEKPATGVSEIPVAAEISGKQSHVFKLRNADLPCAEPRQYRINKKARIRTRSKLLCAARSVFGCKGIESTAINDITEEAGVSFGSFYNYFSSKKEIARAVFIDETLLMLQTLDSIPPMEGGIAEILDVKIRLILHKGVADPVWGWFFIHSAYSISEMMNVVGNHLARDIRIGKEAKIFLVDDVDSTVDGIMGGILYLLRKILEGARSSSAVQSLVQHILAGLGVSRGPVC</sequence>
<evidence type="ECO:0000259" key="3">
    <source>
        <dbReference type="PROSITE" id="PS50977"/>
    </source>
</evidence>
<dbReference type="RefSeq" id="WP_075045793.1">
    <property type="nucleotide sequence ID" value="NZ_CP018743.1"/>
</dbReference>
<dbReference type="Pfam" id="PF21306">
    <property type="entry name" value="TetR_C_40"/>
    <property type="match status" value="1"/>
</dbReference>
<dbReference type="PRINTS" id="PR00455">
    <property type="entry name" value="HTHTETR"/>
</dbReference>